<evidence type="ECO:0000256" key="6">
    <source>
        <dbReference type="ARBA" id="ARBA00022967"/>
    </source>
</evidence>
<dbReference type="InterPro" id="IPR004338">
    <property type="entry name" value="NqrB/RnfD"/>
</dbReference>
<keyword evidence="1" id="KW-0813">Transport</keyword>
<organism evidence="10">
    <name type="scientific">uncultured Sulfurovum sp</name>
    <dbReference type="NCBI Taxonomy" id="269237"/>
    <lineage>
        <taxon>Bacteria</taxon>
        <taxon>Pseudomonadati</taxon>
        <taxon>Campylobacterota</taxon>
        <taxon>Epsilonproteobacteria</taxon>
        <taxon>Campylobacterales</taxon>
        <taxon>Sulfurovaceae</taxon>
        <taxon>Sulfurovum</taxon>
        <taxon>environmental samples</taxon>
    </lineage>
</organism>
<evidence type="ECO:0000256" key="1">
    <source>
        <dbReference type="ARBA" id="ARBA00022448"/>
    </source>
</evidence>
<evidence type="ECO:0000256" key="8">
    <source>
        <dbReference type="ARBA" id="ARBA00023136"/>
    </source>
</evidence>
<dbReference type="AlphaFoldDB" id="A0A6S6SA64"/>
<proteinExistence type="predicted"/>
<keyword evidence="7 9" id="KW-1133">Transmembrane helix</keyword>
<protein>
    <submittedName>
        <fullName evidence="10">Uncharacterized protein</fullName>
    </submittedName>
</protein>
<reference evidence="10" key="1">
    <citation type="submission" date="2020-01" db="EMBL/GenBank/DDBJ databases">
        <authorList>
            <person name="Meier V. D."/>
            <person name="Meier V D."/>
        </authorList>
    </citation>
    <scope>NUCLEOTIDE SEQUENCE</scope>
    <source>
        <strain evidence="10">HLG_WM_MAG_02</strain>
    </source>
</reference>
<gene>
    <name evidence="10" type="ORF">HELGO_WM11443</name>
</gene>
<name>A0A6S6SA64_9BACT</name>
<accession>A0A6S6SA64</accession>
<feature type="transmembrane region" description="Helical" evidence="9">
    <location>
        <begin position="180"/>
        <end position="197"/>
    </location>
</feature>
<evidence type="ECO:0000256" key="2">
    <source>
        <dbReference type="ARBA" id="ARBA00022553"/>
    </source>
</evidence>
<feature type="transmembrane region" description="Helical" evidence="9">
    <location>
        <begin position="12"/>
        <end position="41"/>
    </location>
</feature>
<evidence type="ECO:0000256" key="7">
    <source>
        <dbReference type="ARBA" id="ARBA00022989"/>
    </source>
</evidence>
<evidence type="ECO:0000256" key="9">
    <source>
        <dbReference type="SAM" id="Phobius"/>
    </source>
</evidence>
<dbReference type="PANTHER" id="PTHR30578:SF0">
    <property type="entry name" value="ION-TRANSLOCATING OXIDOREDUCTASE COMPLEX SUBUNIT D"/>
    <property type="match status" value="1"/>
</dbReference>
<feature type="transmembrane region" description="Helical" evidence="9">
    <location>
        <begin position="234"/>
        <end position="252"/>
    </location>
</feature>
<dbReference type="GO" id="GO:0005886">
    <property type="term" value="C:plasma membrane"/>
    <property type="evidence" value="ECO:0007669"/>
    <property type="project" value="TreeGrafter"/>
</dbReference>
<keyword evidence="6" id="KW-1278">Translocase</keyword>
<feature type="transmembrane region" description="Helical" evidence="9">
    <location>
        <begin position="259"/>
        <end position="278"/>
    </location>
</feature>
<dbReference type="EMBL" id="CACVAZ010000023">
    <property type="protein sequence ID" value="CAA6805263.1"/>
    <property type="molecule type" value="Genomic_DNA"/>
</dbReference>
<sequence length="288" mass="33917">MPLQLQQNLNLLFLLMLGSLTANVTLFWGDIMFIMLFTLLIEHLLLYFNKRRSFYFSYSALSTAIGLMLLLYSASLWIYFVVLSLALLQKHFLTFRDKHLFNPSNFALIMALLFFYDEAHIITGQLGDDLLFTLLVCVLALSLLVRVKRLLIPVVFLFSYLFFQYFLVVLFEPTVLFEEIYHRLYMITFMLFIYFMLTDPAVTPSSIKGQIVFALSIALFSTLLDRFYGFRVQHLFMVVFFFSFWVNILALKRLSTQEIKFVMIILFLIVGCLAYIQYQTPYYFEMNG</sequence>
<evidence type="ECO:0000256" key="4">
    <source>
        <dbReference type="ARBA" id="ARBA00022643"/>
    </source>
</evidence>
<evidence type="ECO:0000256" key="5">
    <source>
        <dbReference type="ARBA" id="ARBA00022692"/>
    </source>
</evidence>
<dbReference type="GO" id="GO:0055085">
    <property type="term" value="P:transmembrane transport"/>
    <property type="evidence" value="ECO:0007669"/>
    <property type="project" value="InterPro"/>
</dbReference>
<evidence type="ECO:0000256" key="3">
    <source>
        <dbReference type="ARBA" id="ARBA00022630"/>
    </source>
</evidence>
<feature type="transmembrane region" description="Helical" evidence="9">
    <location>
        <begin position="150"/>
        <end position="168"/>
    </location>
</feature>
<keyword evidence="3" id="KW-0285">Flavoprotein</keyword>
<keyword evidence="2" id="KW-0597">Phosphoprotein</keyword>
<keyword evidence="8 9" id="KW-0472">Membrane</keyword>
<feature type="transmembrane region" description="Helical" evidence="9">
    <location>
        <begin position="122"/>
        <end position="143"/>
    </location>
</feature>
<keyword evidence="4" id="KW-0288">FMN</keyword>
<dbReference type="PANTHER" id="PTHR30578">
    <property type="entry name" value="ELECTRON TRANSPORT COMPLEX PROTEIN RNFD"/>
    <property type="match status" value="1"/>
</dbReference>
<dbReference type="Pfam" id="PF03116">
    <property type="entry name" value="NQR2_RnfD_RnfE"/>
    <property type="match status" value="1"/>
</dbReference>
<evidence type="ECO:0000313" key="10">
    <source>
        <dbReference type="EMBL" id="CAA6805263.1"/>
    </source>
</evidence>
<keyword evidence="5 9" id="KW-0812">Transmembrane</keyword>
<feature type="transmembrane region" description="Helical" evidence="9">
    <location>
        <begin position="209"/>
        <end position="228"/>
    </location>
</feature>
<feature type="transmembrane region" description="Helical" evidence="9">
    <location>
        <begin position="61"/>
        <end position="88"/>
    </location>
</feature>